<evidence type="ECO:0000313" key="2">
    <source>
        <dbReference type="EMBL" id="SOC53909.1"/>
    </source>
</evidence>
<dbReference type="Proteomes" id="UP000219688">
    <property type="component" value="Unassembled WGS sequence"/>
</dbReference>
<name>A0A285VIL0_9MICO</name>
<dbReference type="EMBL" id="OBQK01000002">
    <property type="protein sequence ID" value="SOC53909.1"/>
    <property type="molecule type" value="Genomic_DNA"/>
</dbReference>
<keyword evidence="1" id="KW-0732">Signal</keyword>
<sequence>MMARVKRQPVKIALALTAVLTLAGCSAGFGSDTAVSVEGKDYSVAELQQATAQLNTVSQQPSEPQQVLADLALLPLLDSIFTGSPREATDGSVRELLSAGGVTDPGPATLDAARSRQYQAVLSDPALAQDPAMADAVAIAMNVTAEDVAALDVDVNPRYGEWDTVNGGIAPSVPGWIRPASEDS</sequence>
<evidence type="ECO:0000256" key="1">
    <source>
        <dbReference type="SAM" id="SignalP"/>
    </source>
</evidence>
<evidence type="ECO:0000313" key="3">
    <source>
        <dbReference type="Proteomes" id="UP000219688"/>
    </source>
</evidence>
<proteinExistence type="predicted"/>
<protein>
    <recommendedName>
        <fullName evidence="4">SurA N-terminal domain-containing protein</fullName>
    </recommendedName>
</protein>
<feature type="signal peptide" evidence="1">
    <location>
        <begin position="1"/>
        <end position="23"/>
    </location>
</feature>
<dbReference type="AlphaFoldDB" id="A0A285VIL0"/>
<feature type="chain" id="PRO_5039178431" description="SurA N-terminal domain-containing protein" evidence="1">
    <location>
        <begin position="24"/>
        <end position="184"/>
    </location>
</feature>
<evidence type="ECO:0008006" key="4">
    <source>
        <dbReference type="Google" id="ProtNLM"/>
    </source>
</evidence>
<reference evidence="3" key="1">
    <citation type="submission" date="2017-08" db="EMBL/GenBank/DDBJ databases">
        <authorList>
            <person name="Varghese N."/>
            <person name="Submissions S."/>
        </authorList>
    </citation>
    <scope>NUCLEOTIDE SEQUENCE [LARGE SCALE GENOMIC DNA]</scope>
    <source>
        <strain evidence="3">USBA17B2</strain>
    </source>
</reference>
<keyword evidence="3" id="KW-1185">Reference proteome</keyword>
<accession>A0A285VIL0</accession>
<organism evidence="2 3">
    <name type="scientific">Ornithinimicrobium cerasi</name>
    <dbReference type="NCBI Taxonomy" id="2248773"/>
    <lineage>
        <taxon>Bacteria</taxon>
        <taxon>Bacillati</taxon>
        <taxon>Actinomycetota</taxon>
        <taxon>Actinomycetes</taxon>
        <taxon>Micrococcales</taxon>
        <taxon>Ornithinimicrobiaceae</taxon>
        <taxon>Ornithinimicrobium</taxon>
    </lineage>
</organism>
<dbReference type="PROSITE" id="PS51257">
    <property type="entry name" value="PROKAR_LIPOPROTEIN"/>
    <property type="match status" value="1"/>
</dbReference>
<gene>
    <name evidence="2" type="ORF">SAMN05421879_102260</name>
</gene>